<comment type="similarity">
    <text evidence="1 12">Belongs to the Nth/MutY family.</text>
</comment>
<dbReference type="AlphaFoldDB" id="A0A1M5RRR4"/>
<keyword evidence="11 12" id="KW-0326">Glycosidase</keyword>
<dbReference type="FunFam" id="1.10.340.30:FF:000001">
    <property type="entry name" value="Endonuclease III"/>
    <property type="match status" value="1"/>
</dbReference>
<feature type="binding site" evidence="12">
    <location>
        <position position="206"/>
    </location>
    <ligand>
        <name>[4Fe-4S] cluster</name>
        <dbReference type="ChEBI" id="CHEBI:49883"/>
    </ligand>
</feature>
<dbReference type="InterPro" id="IPR003265">
    <property type="entry name" value="HhH-GPD_domain"/>
</dbReference>
<dbReference type="GO" id="GO:0046872">
    <property type="term" value="F:metal ion binding"/>
    <property type="evidence" value="ECO:0007669"/>
    <property type="project" value="UniProtKB-KW"/>
</dbReference>
<dbReference type="SUPFAM" id="SSF48150">
    <property type="entry name" value="DNA-glycosylase"/>
    <property type="match status" value="1"/>
</dbReference>
<evidence type="ECO:0000256" key="2">
    <source>
        <dbReference type="ARBA" id="ARBA00022485"/>
    </source>
</evidence>
<dbReference type="PIRSF" id="PIRSF001435">
    <property type="entry name" value="Nth"/>
    <property type="match status" value="1"/>
</dbReference>
<keyword evidence="3 12" id="KW-0479">Metal-binding</keyword>
<evidence type="ECO:0000256" key="1">
    <source>
        <dbReference type="ARBA" id="ARBA00008343"/>
    </source>
</evidence>
<sequence>MRTFNKKTLNNIINILSETYEGAQCGLVFNSSFELLVATMLSAQCTDERVNIITKPLFEKYNTPQSMIQLSQLELGEIIKSCGLYKNKSKNIISTSKSIIEEYNGEVPNTFEELIKLSGVGRKTANVVLANAFNVPTIAVDTHVFRLANRIGLSKGNTPDKVEQDLMKSIPKEKWIQMHHYLIWHGRKICKARKPQCETCPIALYCEYF</sequence>
<evidence type="ECO:0000313" key="15">
    <source>
        <dbReference type="Proteomes" id="UP000184447"/>
    </source>
</evidence>
<keyword evidence="9 12" id="KW-0234">DNA repair</keyword>
<keyword evidence="6 12" id="KW-0408">Iron</keyword>
<keyword evidence="2 12" id="KW-0004">4Fe-4S</keyword>
<dbReference type="PANTHER" id="PTHR10359:SF18">
    <property type="entry name" value="ENDONUCLEASE III"/>
    <property type="match status" value="1"/>
</dbReference>
<dbReference type="GO" id="GO:0003677">
    <property type="term" value="F:DNA binding"/>
    <property type="evidence" value="ECO:0007669"/>
    <property type="project" value="UniProtKB-UniRule"/>
</dbReference>
<dbReference type="PANTHER" id="PTHR10359">
    <property type="entry name" value="A/G-SPECIFIC ADENINE GLYCOSYLASE/ENDONUCLEASE III"/>
    <property type="match status" value="1"/>
</dbReference>
<keyword evidence="5 12" id="KW-0378">Hydrolase</keyword>
<dbReference type="Pfam" id="PF10576">
    <property type="entry name" value="EndIII_4Fe-2S"/>
    <property type="match status" value="1"/>
</dbReference>
<dbReference type="EMBL" id="FQXM01000003">
    <property type="protein sequence ID" value="SHH28975.1"/>
    <property type="molecule type" value="Genomic_DNA"/>
</dbReference>
<evidence type="ECO:0000259" key="13">
    <source>
        <dbReference type="SMART" id="SM00478"/>
    </source>
</evidence>
<dbReference type="NCBIfam" id="TIGR01083">
    <property type="entry name" value="nth"/>
    <property type="match status" value="1"/>
</dbReference>
<dbReference type="InterPro" id="IPR004036">
    <property type="entry name" value="Endonuclease-III-like_CS2"/>
</dbReference>
<evidence type="ECO:0000256" key="12">
    <source>
        <dbReference type="HAMAP-Rule" id="MF_00942"/>
    </source>
</evidence>
<dbReference type="GO" id="GO:0051539">
    <property type="term" value="F:4 iron, 4 sulfur cluster binding"/>
    <property type="evidence" value="ECO:0007669"/>
    <property type="project" value="UniProtKB-UniRule"/>
</dbReference>
<accession>A0A1M5RRR4</accession>
<dbReference type="GO" id="GO:0140078">
    <property type="term" value="F:class I DNA-(apurinic or apyrimidinic site) endonuclease activity"/>
    <property type="evidence" value="ECO:0007669"/>
    <property type="project" value="UniProtKB-EC"/>
</dbReference>
<keyword evidence="14" id="KW-0255">Endonuclease</keyword>
<dbReference type="Pfam" id="PF00730">
    <property type="entry name" value="HhH-GPD"/>
    <property type="match status" value="1"/>
</dbReference>
<keyword evidence="4 12" id="KW-0227">DNA damage</keyword>
<dbReference type="HAMAP" id="MF_00942">
    <property type="entry name" value="Nth"/>
    <property type="match status" value="1"/>
</dbReference>
<dbReference type="STRING" id="1121316.SAMN02745207_00685"/>
<proteinExistence type="inferred from homology"/>
<evidence type="ECO:0000256" key="4">
    <source>
        <dbReference type="ARBA" id="ARBA00022763"/>
    </source>
</evidence>
<keyword evidence="15" id="KW-1185">Reference proteome</keyword>
<dbReference type="PROSITE" id="PS01155">
    <property type="entry name" value="ENDONUCLEASE_III_2"/>
    <property type="match status" value="1"/>
</dbReference>
<evidence type="ECO:0000256" key="10">
    <source>
        <dbReference type="ARBA" id="ARBA00023239"/>
    </source>
</evidence>
<feature type="domain" description="HhH-GPD" evidence="13">
    <location>
        <begin position="41"/>
        <end position="188"/>
    </location>
</feature>
<evidence type="ECO:0000313" key="14">
    <source>
        <dbReference type="EMBL" id="SHH28975.1"/>
    </source>
</evidence>
<reference evidence="14 15" key="1">
    <citation type="submission" date="2016-11" db="EMBL/GenBank/DDBJ databases">
        <authorList>
            <person name="Jaros S."/>
            <person name="Januszkiewicz K."/>
            <person name="Wedrychowicz H."/>
        </authorList>
    </citation>
    <scope>NUCLEOTIDE SEQUENCE [LARGE SCALE GENOMIC DNA]</scope>
    <source>
        <strain evidence="14 15">DSM 8605</strain>
    </source>
</reference>
<dbReference type="FunFam" id="1.10.1670.10:FF:000001">
    <property type="entry name" value="Endonuclease III"/>
    <property type="match status" value="1"/>
</dbReference>
<feature type="binding site" evidence="12">
    <location>
        <position position="197"/>
    </location>
    <ligand>
        <name>[4Fe-4S] cluster</name>
        <dbReference type="ChEBI" id="CHEBI:49883"/>
    </ligand>
</feature>
<protein>
    <recommendedName>
        <fullName evidence="12">Endonuclease III</fullName>
        <ecNumber evidence="12">4.2.99.18</ecNumber>
    </recommendedName>
    <alternativeName>
        <fullName evidence="12">DNA-(apurinic or apyrimidinic site) lyase</fullName>
    </alternativeName>
</protein>
<dbReference type="GO" id="GO:0019104">
    <property type="term" value="F:DNA N-glycosylase activity"/>
    <property type="evidence" value="ECO:0007669"/>
    <property type="project" value="UniProtKB-UniRule"/>
</dbReference>
<evidence type="ECO:0000256" key="9">
    <source>
        <dbReference type="ARBA" id="ARBA00023204"/>
    </source>
</evidence>
<evidence type="ECO:0000256" key="6">
    <source>
        <dbReference type="ARBA" id="ARBA00023004"/>
    </source>
</evidence>
<dbReference type="EC" id="4.2.99.18" evidence="12"/>
<keyword evidence="10 12" id="KW-0456">Lyase</keyword>
<dbReference type="CDD" id="cd00056">
    <property type="entry name" value="ENDO3c"/>
    <property type="match status" value="1"/>
</dbReference>
<dbReference type="InterPro" id="IPR023170">
    <property type="entry name" value="HhH_base_excis_C"/>
</dbReference>
<feature type="binding site" evidence="12">
    <location>
        <position position="200"/>
    </location>
    <ligand>
        <name>[4Fe-4S] cluster</name>
        <dbReference type="ChEBI" id="CHEBI:49883"/>
    </ligand>
</feature>
<dbReference type="OrthoDB" id="9800977at2"/>
<evidence type="ECO:0000256" key="7">
    <source>
        <dbReference type="ARBA" id="ARBA00023014"/>
    </source>
</evidence>
<name>A0A1M5RRR4_9CLOT</name>
<evidence type="ECO:0000256" key="11">
    <source>
        <dbReference type="ARBA" id="ARBA00023295"/>
    </source>
</evidence>
<dbReference type="InterPro" id="IPR000445">
    <property type="entry name" value="HhH_motif"/>
</dbReference>
<dbReference type="GO" id="GO:0006285">
    <property type="term" value="P:base-excision repair, AP site formation"/>
    <property type="evidence" value="ECO:0007669"/>
    <property type="project" value="TreeGrafter"/>
</dbReference>
<organism evidence="14 15">
    <name type="scientific">Clostridium grantii DSM 8605</name>
    <dbReference type="NCBI Taxonomy" id="1121316"/>
    <lineage>
        <taxon>Bacteria</taxon>
        <taxon>Bacillati</taxon>
        <taxon>Bacillota</taxon>
        <taxon>Clostridia</taxon>
        <taxon>Eubacteriales</taxon>
        <taxon>Clostridiaceae</taxon>
        <taxon>Clostridium</taxon>
    </lineage>
</organism>
<keyword evidence="8 12" id="KW-0238">DNA-binding</keyword>
<dbReference type="InterPro" id="IPR003651">
    <property type="entry name" value="Endonuclease3_FeS-loop_motif"/>
</dbReference>
<dbReference type="Proteomes" id="UP000184447">
    <property type="component" value="Unassembled WGS sequence"/>
</dbReference>
<gene>
    <name evidence="12" type="primary">nth</name>
    <name evidence="14" type="ORF">SAMN02745207_00685</name>
</gene>
<dbReference type="InterPro" id="IPR005759">
    <property type="entry name" value="Nth"/>
</dbReference>
<keyword evidence="7 12" id="KW-0411">Iron-sulfur</keyword>
<evidence type="ECO:0000256" key="3">
    <source>
        <dbReference type="ARBA" id="ARBA00022723"/>
    </source>
</evidence>
<dbReference type="SMART" id="SM00525">
    <property type="entry name" value="FES"/>
    <property type="match status" value="1"/>
</dbReference>
<keyword evidence="14" id="KW-0540">Nuclease</keyword>
<dbReference type="Pfam" id="PF00633">
    <property type="entry name" value="HHH"/>
    <property type="match status" value="1"/>
</dbReference>
<comment type="catalytic activity">
    <reaction evidence="12">
        <text>2'-deoxyribonucleotide-(2'-deoxyribose 5'-phosphate)-2'-deoxyribonucleotide-DNA = a 3'-end 2'-deoxyribonucleotide-(2,3-dehydro-2,3-deoxyribose 5'-phosphate)-DNA + a 5'-end 5'-phospho-2'-deoxyribonucleoside-DNA + H(+)</text>
        <dbReference type="Rhea" id="RHEA:66592"/>
        <dbReference type="Rhea" id="RHEA-COMP:13180"/>
        <dbReference type="Rhea" id="RHEA-COMP:16897"/>
        <dbReference type="Rhea" id="RHEA-COMP:17067"/>
        <dbReference type="ChEBI" id="CHEBI:15378"/>
        <dbReference type="ChEBI" id="CHEBI:136412"/>
        <dbReference type="ChEBI" id="CHEBI:157695"/>
        <dbReference type="ChEBI" id="CHEBI:167181"/>
        <dbReference type="EC" id="4.2.99.18"/>
    </reaction>
</comment>
<dbReference type="InterPro" id="IPR011257">
    <property type="entry name" value="DNA_glycosylase"/>
</dbReference>
<evidence type="ECO:0000256" key="8">
    <source>
        <dbReference type="ARBA" id="ARBA00023125"/>
    </source>
</evidence>
<dbReference type="Gene3D" id="1.10.340.30">
    <property type="entry name" value="Hypothetical protein, domain 2"/>
    <property type="match status" value="1"/>
</dbReference>
<feature type="binding site" evidence="12">
    <location>
        <position position="190"/>
    </location>
    <ligand>
        <name>[4Fe-4S] cluster</name>
        <dbReference type="ChEBI" id="CHEBI:49883"/>
    </ligand>
</feature>
<dbReference type="SMART" id="SM00478">
    <property type="entry name" value="ENDO3c"/>
    <property type="match status" value="1"/>
</dbReference>
<comment type="cofactor">
    <cofactor evidence="12">
        <name>[4Fe-4S] cluster</name>
        <dbReference type="ChEBI" id="CHEBI:49883"/>
    </cofactor>
    <text evidence="12">Binds 1 [4Fe-4S] cluster.</text>
</comment>
<dbReference type="Gene3D" id="1.10.1670.10">
    <property type="entry name" value="Helix-hairpin-Helix base-excision DNA repair enzymes (C-terminal)"/>
    <property type="match status" value="1"/>
</dbReference>
<evidence type="ECO:0000256" key="5">
    <source>
        <dbReference type="ARBA" id="ARBA00022801"/>
    </source>
</evidence>
<comment type="function">
    <text evidence="12">DNA repair enzyme that has both DNA N-glycosylase activity and AP-lyase activity. The DNA N-glycosylase activity releases various damaged pyrimidines from DNA by cleaving the N-glycosidic bond, leaving an AP (apurinic/apyrimidinic) site. The AP-lyase activity cleaves the phosphodiester bond 3' to the AP site by a beta-elimination, leaving a 3'-terminal unsaturated sugar and a product with a terminal 5'-phosphate.</text>
</comment>